<dbReference type="Proteomes" id="UP000054988">
    <property type="component" value="Unassembled WGS sequence"/>
</dbReference>
<proteinExistence type="predicted"/>
<dbReference type="InterPro" id="IPR006553">
    <property type="entry name" value="Leu-rich_rpt_Cys-con_subtyp"/>
</dbReference>
<dbReference type="EMBL" id="LATX01002123">
    <property type="protein sequence ID" value="KTB34037.1"/>
    <property type="molecule type" value="Genomic_DNA"/>
</dbReference>
<gene>
    <name evidence="1" type="ORF">WG66_13463</name>
</gene>
<dbReference type="SMART" id="SM00367">
    <property type="entry name" value="LRR_CC"/>
    <property type="match status" value="2"/>
</dbReference>
<protein>
    <recommendedName>
        <fullName evidence="3">F-box domain-containing protein</fullName>
    </recommendedName>
</protein>
<organism evidence="1 2">
    <name type="scientific">Moniliophthora roreri</name>
    <name type="common">Frosty pod rot fungus</name>
    <name type="synonym">Monilia roreri</name>
    <dbReference type="NCBI Taxonomy" id="221103"/>
    <lineage>
        <taxon>Eukaryota</taxon>
        <taxon>Fungi</taxon>
        <taxon>Dikarya</taxon>
        <taxon>Basidiomycota</taxon>
        <taxon>Agaricomycotina</taxon>
        <taxon>Agaricomycetes</taxon>
        <taxon>Agaricomycetidae</taxon>
        <taxon>Agaricales</taxon>
        <taxon>Marasmiineae</taxon>
        <taxon>Marasmiaceae</taxon>
        <taxon>Moniliophthora</taxon>
    </lineage>
</organism>
<accession>A0A0W0FCM6</accession>
<dbReference type="eggNOG" id="ENOG502SJPZ">
    <property type="taxonomic scope" value="Eukaryota"/>
</dbReference>
<dbReference type="SUPFAM" id="SSF52047">
    <property type="entry name" value="RNI-like"/>
    <property type="match status" value="1"/>
</dbReference>
<evidence type="ECO:0000313" key="1">
    <source>
        <dbReference type="EMBL" id="KTB34037.1"/>
    </source>
</evidence>
<dbReference type="Gene3D" id="3.80.10.10">
    <property type="entry name" value="Ribonuclease Inhibitor"/>
    <property type="match status" value="1"/>
</dbReference>
<name>A0A0W0FCM6_MONRR</name>
<dbReference type="InterPro" id="IPR032675">
    <property type="entry name" value="LRR_dom_sf"/>
</dbReference>
<reference evidence="1 2" key="1">
    <citation type="submission" date="2015-12" db="EMBL/GenBank/DDBJ databases">
        <title>Draft genome sequence of Moniliophthora roreri, the causal agent of frosty pod rot of cacao.</title>
        <authorList>
            <person name="Aime M.C."/>
            <person name="Diaz-Valderrama J.R."/>
            <person name="Kijpornyongpan T."/>
            <person name="Phillips-Mora W."/>
        </authorList>
    </citation>
    <scope>NUCLEOTIDE SEQUENCE [LARGE SCALE GENOMIC DNA]</scope>
    <source>
        <strain evidence="1 2">MCA 2952</strain>
    </source>
</reference>
<comment type="caution">
    <text evidence="1">The sequence shown here is derived from an EMBL/GenBank/DDBJ whole genome shotgun (WGS) entry which is preliminary data.</text>
</comment>
<dbReference type="AlphaFoldDB" id="A0A0W0FCM6"/>
<sequence>MENQLYRLPHPTTHSAEEISHIKGLISAEQEVIDSIDVEIEGLMQQIRRLRFKKLKHKELIHLYQGSITLARRIPHEILATIYEICAQDGYTLTPLHVSHVCSEWRKATQIPTVWSNLYINLDSRDPYGRAAFWAQKSKTTPLHITIDIHNDISMLPAVVDLLLDHSSRWETLKVNSRRLSAGNYILERCNSSSLPLLRALEIVILEEFDTQGNGTQVEEDVELTDLTFSLAPLLHTFTISRNVMTQMTLPLAVTNLSIELPTYAIPATLSIRVMLDVLEQLPSLQGLSISMPYGIDRQFALDVNDQMSIDLPHLRGLTLTGGTDIFGLLPYLRATSLLQLHLRSSVDSLGYPSESFERNVVQFISLARPPLELLELRDVDLSQSVFITCFSQLPHLKTLRLHESDISDVCLSALHGSGAYCPQLMSLDLRWCGHVSGRALVRLVRDRSTDGSLHRITSVTLINCAFVGEQDIIDLARITLCRLMMHDVEDYCRKSSYVFKVRP</sequence>
<evidence type="ECO:0008006" key="3">
    <source>
        <dbReference type="Google" id="ProtNLM"/>
    </source>
</evidence>
<evidence type="ECO:0000313" key="2">
    <source>
        <dbReference type="Proteomes" id="UP000054988"/>
    </source>
</evidence>